<evidence type="ECO:0000313" key="3">
    <source>
        <dbReference type="Proteomes" id="UP000449710"/>
    </source>
</evidence>
<dbReference type="PANTHER" id="PTHR30032:SF8">
    <property type="entry name" value="GERMINATION-SPECIFIC N-ACETYLMURAMOYL-L-ALANINE AMIDASE"/>
    <property type="match status" value="1"/>
</dbReference>
<dbReference type="Pfam" id="PF04122">
    <property type="entry name" value="CW_binding_2"/>
    <property type="match status" value="3"/>
</dbReference>
<proteinExistence type="predicted"/>
<dbReference type="Proteomes" id="UP000449710">
    <property type="component" value="Unassembled WGS sequence"/>
</dbReference>
<keyword evidence="1" id="KW-1133">Transmembrane helix</keyword>
<gene>
    <name evidence="2" type="ORF">ISALK_14070</name>
</gene>
<organism evidence="2 3">
    <name type="scientific">Isachenkonia alkalipeptolytica</name>
    <dbReference type="NCBI Taxonomy" id="2565777"/>
    <lineage>
        <taxon>Bacteria</taxon>
        <taxon>Bacillati</taxon>
        <taxon>Bacillota</taxon>
        <taxon>Clostridia</taxon>
        <taxon>Eubacteriales</taxon>
        <taxon>Clostridiaceae</taxon>
        <taxon>Isachenkonia</taxon>
    </lineage>
</organism>
<dbReference type="Gene3D" id="3.40.50.12090">
    <property type="match status" value="2"/>
</dbReference>
<comment type="caution">
    <text evidence="2">The sequence shown here is derived from an EMBL/GenBank/DDBJ whole genome shotgun (WGS) entry which is preliminary data.</text>
</comment>
<accession>A0AA44BF22</accession>
<dbReference type="InterPro" id="IPR051922">
    <property type="entry name" value="Bact_Sporulation_Assoc"/>
</dbReference>
<reference evidence="2 3" key="1">
    <citation type="submission" date="2019-04" db="EMBL/GenBank/DDBJ databases">
        <title>Isachenkonia alkalipeptolytica gen. nov. sp. nov. a new anaerobic, alkiliphilic organothrophic bacterium capable to reduce synthesized ferrihydrite isolated from a soda lake.</title>
        <authorList>
            <person name="Toshchakov S.V."/>
            <person name="Zavarzina D.G."/>
            <person name="Zhilina T.N."/>
            <person name="Kostrikina N.A."/>
            <person name="Kublanov I.V."/>
        </authorList>
    </citation>
    <scope>NUCLEOTIDE SEQUENCE [LARGE SCALE GENOMIC DNA]</scope>
    <source>
        <strain evidence="2 3">Z-1701</strain>
    </source>
</reference>
<dbReference type="AlphaFoldDB" id="A0AA44BF22"/>
<feature type="transmembrane region" description="Helical" evidence="1">
    <location>
        <begin position="120"/>
        <end position="137"/>
    </location>
</feature>
<name>A0AA44BF22_9CLOT</name>
<evidence type="ECO:0008006" key="4">
    <source>
        <dbReference type="Google" id="ProtNLM"/>
    </source>
</evidence>
<keyword evidence="1" id="KW-0812">Transmembrane</keyword>
<keyword evidence="1" id="KW-0472">Membrane</keyword>
<protein>
    <recommendedName>
        <fullName evidence="4">Cell wall-binding repeat-containing protein</fullName>
    </recommendedName>
</protein>
<dbReference type="InterPro" id="IPR007253">
    <property type="entry name" value="Cell_wall-bd_2"/>
</dbReference>
<keyword evidence="3" id="KW-1185">Reference proteome</keyword>
<sequence length="800" mass="88013">MTIFVLMRASPYIRQRAHKNERCFVEKTCFLKKAYFSFVLEINRRSGNPLFISFCPPKDSEISELGGIIKLDLLSFKHIIDDRFFEEIIKKEGDLYYHGVLSAERRVFHRKRRKSRMKKVAVLLIFAMVCLIAFGSVQGPVLADEVNWDDYRIAGANRYETAYEIAKVFNADADRVLIVRGDEEDEMPQIVDGLTASALAGLWDAPILLVQQDRLPPDTLAALESIDPSEAYIIGGLNAIEQSVEDAIAALDIETRRIAGDNRYETAGEIAMEFEAAEGNIALITNGNDENLVDSLTAGPLAFMGHPILLVNTLRGEVPDATLDAIDELGVEELIIIGGPSAVSTDIEDTLNAIDGVSVLPRLAGANRYETSVAVANFAPFADNDLAYLVNGFGTRFVDAVAASTLGAPIVYFNGNREEIPQSVINHLRNLENFMAIGGNMVAPDSILQRAKEVTGVPLIAPRVQTVFGMDLITSEYWLPNSEVDIEIEGEEGTVFSHSVTADEEGGFQLYFSETDTEYQLQGGDLLTMTDNMERQLSYEILFIDVTEVDTEENTVMGMADPNQEVEVYIDTSEQGDDYDDMPRLTVTANDEGEWTADFTDQFEMGDDLYGGALVMNEEGNGSIFYWGTATPQVTIYPQEDNITGFGWGDQVTLTINDTITFTVDTDGGWFDVKGHGDQELILQSGQEILITDGITTYTFEVAALEILAVNRAAGEISGTAEADTEVLLDISTPWMQPGGGPPIEVLKETLTVDAQGEWSFSGDPIDVNDDIYVIVESEDYGELVRTVDRDLGEYSGSAE</sequence>
<evidence type="ECO:0000313" key="2">
    <source>
        <dbReference type="EMBL" id="NBG89607.1"/>
    </source>
</evidence>
<dbReference type="PANTHER" id="PTHR30032">
    <property type="entry name" value="N-ACETYLMURAMOYL-L-ALANINE AMIDASE-RELATED"/>
    <property type="match status" value="1"/>
</dbReference>
<dbReference type="EMBL" id="SUMG01000034">
    <property type="protein sequence ID" value="NBG89607.1"/>
    <property type="molecule type" value="Genomic_DNA"/>
</dbReference>
<evidence type="ECO:0000256" key="1">
    <source>
        <dbReference type="SAM" id="Phobius"/>
    </source>
</evidence>